<dbReference type="STRING" id="447422.SAMN05660903_01782"/>
<comment type="catalytic activity">
    <reaction evidence="1">
        <text>ATP + protein L-histidine = ADP + protein N-phospho-L-histidine.</text>
        <dbReference type="EC" id="2.7.13.3"/>
    </reaction>
</comment>
<evidence type="ECO:0000256" key="3">
    <source>
        <dbReference type="ARBA" id="ARBA00022553"/>
    </source>
</evidence>
<dbReference type="InterPro" id="IPR050351">
    <property type="entry name" value="BphY/WalK/GraS-like"/>
</dbReference>
<dbReference type="PROSITE" id="PS50109">
    <property type="entry name" value="HIS_KIN"/>
    <property type="match status" value="1"/>
</dbReference>
<dbReference type="GO" id="GO:0000155">
    <property type="term" value="F:phosphorelay sensor kinase activity"/>
    <property type="evidence" value="ECO:0007669"/>
    <property type="project" value="InterPro"/>
</dbReference>
<gene>
    <name evidence="7" type="ORF">APR41_08740</name>
</gene>
<dbReference type="EC" id="2.7.13.3" evidence="2"/>
<dbReference type="PRINTS" id="PR00344">
    <property type="entry name" value="BCTRLSENSOR"/>
</dbReference>
<dbReference type="PANTHER" id="PTHR42878">
    <property type="entry name" value="TWO-COMPONENT HISTIDINE KINASE"/>
    <property type="match status" value="1"/>
</dbReference>
<dbReference type="InterPro" id="IPR036097">
    <property type="entry name" value="HisK_dim/P_sf"/>
</dbReference>
<keyword evidence="5 7" id="KW-0418">Kinase</keyword>
<dbReference type="PANTHER" id="PTHR42878:SF13">
    <property type="entry name" value="HISTIDINE KINASE"/>
    <property type="match status" value="1"/>
</dbReference>
<dbReference type="SUPFAM" id="SSF47384">
    <property type="entry name" value="Homodimeric domain of signal transducing histidine kinase"/>
    <property type="match status" value="1"/>
</dbReference>
<organism evidence="7 8">
    <name type="scientific">Salegentibacter salinarum</name>
    <dbReference type="NCBI Taxonomy" id="447422"/>
    <lineage>
        <taxon>Bacteria</taxon>
        <taxon>Pseudomonadati</taxon>
        <taxon>Bacteroidota</taxon>
        <taxon>Flavobacteriia</taxon>
        <taxon>Flavobacteriales</taxon>
        <taxon>Flavobacteriaceae</taxon>
        <taxon>Salegentibacter</taxon>
    </lineage>
</organism>
<dbReference type="Pfam" id="PF13596">
    <property type="entry name" value="PAS_10"/>
    <property type="match status" value="1"/>
</dbReference>
<keyword evidence="4" id="KW-0808">Transferase</keyword>
<accession>A0A2N0TNW3</accession>
<evidence type="ECO:0000256" key="1">
    <source>
        <dbReference type="ARBA" id="ARBA00000085"/>
    </source>
</evidence>
<dbReference type="InterPro" id="IPR005467">
    <property type="entry name" value="His_kinase_dom"/>
</dbReference>
<dbReference type="GO" id="GO:0000156">
    <property type="term" value="F:phosphorelay response regulator activity"/>
    <property type="evidence" value="ECO:0007669"/>
    <property type="project" value="TreeGrafter"/>
</dbReference>
<keyword evidence="3" id="KW-0597">Phosphoprotein</keyword>
<dbReference type="Proteomes" id="UP000232673">
    <property type="component" value="Unassembled WGS sequence"/>
</dbReference>
<reference evidence="7 8" key="1">
    <citation type="submission" date="2015-10" db="EMBL/GenBank/DDBJ databases">
        <title>Draft genome sequence of Salegentibacter salinarum KCTC 12975.</title>
        <authorList>
            <person name="Lin W."/>
            <person name="Zheng Q."/>
        </authorList>
    </citation>
    <scope>NUCLEOTIDE SEQUENCE [LARGE SCALE GENOMIC DNA]</scope>
    <source>
        <strain evidence="7 8">KCTC 12975</strain>
    </source>
</reference>
<dbReference type="EMBL" id="LKTS01000046">
    <property type="protein sequence ID" value="PKD16423.1"/>
    <property type="molecule type" value="Genomic_DNA"/>
</dbReference>
<dbReference type="InterPro" id="IPR003661">
    <property type="entry name" value="HisK_dim/P_dom"/>
</dbReference>
<feature type="domain" description="Histidine kinase" evidence="6">
    <location>
        <begin position="147"/>
        <end position="361"/>
    </location>
</feature>
<sequence>MSKQLKKDIGQLRKLDFDLANYFSNTIIPQLFVDADMVLRIFTPPAMAQFSLSYDDIGKKIEHVEDNIRYPTFVNNIQEVMNTSEIFEKEIQTTDGNWFQMNIIPYVDHEQNKVNGVIITFVNITVRLNSIKELEKINAKHNVLMFALSHDMKQPISTIKLLSSGLLETYKRQDSEKFHSMIERLQTVSNGLNTMLNEFTSEGEANLQNKVELKPQNIVKSCGNILNALREEIVSENIQVLKDFKISEVIFPRNTLRSIIYNLIHNAIKYRNNDQQLVIKLKTYTIRDFVIFSVEDNGVGIAEEHQEVVFEKYARINSKIEGTGMGLYVIKKMIESHGGKIELESTLGQGSKFKVFFKKEIEETD</sequence>
<evidence type="ECO:0000313" key="7">
    <source>
        <dbReference type="EMBL" id="PKD16423.1"/>
    </source>
</evidence>
<dbReference type="AlphaFoldDB" id="A0A2N0TNW3"/>
<dbReference type="CDD" id="cd00082">
    <property type="entry name" value="HisKA"/>
    <property type="match status" value="1"/>
</dbReference>
<dbReference type="CDD" id="cd00075">
    <property type="entry name" value="HATPase"/>
    <property type="match status" value="1"/>
</dbReference>
<dbReference type="SUPFAM" id="SSF55874">
    <property type="entry name" value="ATPase domain of HSP90 chaperone/DNA topoisomerase II/histidine kinase"/>
    <property type="match status" value="1"/>
</dbReference>
<protein>
    <recommendedName>
        <fullName evidence="2">histidine kinase</fullName>
        <ecNumber evidence="2">2.7.13.3</ecNumber>
    </recommendedName>
</protein>
<dbReference type="InterPro" id="IPR003594">
    <property type="entry name" value="HATPase_dom"/>
</dbReference>
<dbReference type="OrthoDB" id="1931120at2"/>
<dbReference type="Gene3D" id="1.10.287.130">
    <property type="match status" value="1"/>
</dbReference>
<dbReference type="Gene3D" id="3.30.450.20">
    <property type="entry name" value="PAS domain"/>
    <property type="match status" value="1"/>
</dbReference>
<dbReference type="InterPro" id="IPR035965">
    <property type="entry name" value="PAS-like_dom_sf"/>
</dbReference>
<dbReference type="InterPro" id="IPR004358">
    <property type="entry name" value="Sig_transdc_His_kin-like_C"/>
</dbReference>
<evidence type="ECO:0000256" key="2">
    <source>
        <dbReference type="ARBA" id="ARBA00012438"/>
    </source>
</evidence>
<dbReference type="Gene3D" id="3.30.565.10">
    <property type="entry name" value="Histidine kinase-like ATPase, C-terminal domain"/>
    <property type="match status" value="1"/>
</dbReference>
<comment type="caution">
    <text evidence="7">The sequence shown here is derived from an EMBL/GenBank/DDBJ whole genome shotgun (WGS) entry which is preliminary data.</text>
</comment>
<evidence type="ECO:0000313" key="8">
    <source>
        <dbReference type="Proteomes" id="UP000232673"/>
    </source>
</evidence>
<evidence type="ECO:0000256" key="5">
    <source>
        <dbReference type="ARBA" id="ARBA00022777"/>
    </source>
</evidence>
<evidence type="ECO:0000259" key="6">
    <source>
        <dbReference type="PROSITE" id="PS50109"/>
    </source>
</evidence>
<dbReference type="SMART" id="SM00387">
    <property type="entry name" value="HATPase_c"/>
    <property type="match status" value="1"/>
</dbReference>
<keyword evidence="8" id="KW-1185">Reference proteome</keyword>
<dbReference type="Pfam" id="PF02518">
    <property type="entry name" value="HATPase_c"/>
    <property type="match status" value="1"/>
</dbReference>
<dbReference type="GO" id="GO:0030295">
    <property type="term" value="F:protein kinase activator activity"/>
    <property type="evidence" value="ECO:0007669"/>
    <property type="project" value="TreeGrafter"/>
</dbReference>
<dbReference type="GO" id="GO:0007234">
    <property type="term" value="P:osmosensory signaling via phosphorelay pathway"/>
    <property type="evidence" value="ECO:0007669"/>
    <property type="project" value="TreeGrafter"/>
</dbReference>
<proteinExistence type="predicted"/>
<evidence type="ECO:0000256" key="4">
    <source>
        <dbReference type="ARBA" id="ARBA00022679"/>
    </source>
</evidence>
<dbReference type="InterPro" id="IPR036890">
    <property type="entry name" value="HATPase_C_sf"/>
</dbReference>
<dbReference type="RefSeq" id="WP_079712877.1">
    <property type="nucleotide sequence ID" value="NZ_FUZC01000006.1"/>
</dbReference>
<name>A0A2N0TNW3_9FLAO</name>
<dbReference type="SUPFAM" id="SSF55785">
    <property type="entry name" value="PYP-like sensor domain (PAS domain)"/>
    <property type="match status" value="1"/>
</dbReference>